<dbReference type="SUPFAM" id="SSF52317">
    <property type="entry name" value="Class I glutamine amidotransferase-like"/>
    <property type="match status" value="1"/>
</dbReference>
<dbReference type="InterPro" id="IPR044992">
    <property type="entry name" value="ChyE-like"/>
</dbReference>
<comment type="caution">
    <text evidence="2">The sequence shown here is derived from an EMBL/GenBank/DDBJ whole genome shotgun (WGS) entry which is preliminary data.</text>
</comment>
<dbReference type="RefSeq" id="WP_161764161.1">
    <property type="nucleotide sequence ID" value="NZ_JAAATX020000019.1"/>
</dbReference>
<proteinExistence type="predicted"/>
<dbReference type="Proteomes" id="UP000731907">
    <property type="component" value="Unassembled WGS sequence"/>
</dbReference>
<feature type="domain" description="Glutamine amidotransferase" evidence="1">
    <location>
        <begin position="23"/>
        <end position="181"/>
    </location>
</feature>
<reference evidence="2 3" key="1">
    <citation type="submission" date="2021-06" db="EMBL/GenBank/DDBJ databases">
        <title>Rhodobacteraceae bacterium strain HSP-20.</title>
        <authorList>
            <person name="Chen W.-M."/>
        </authorList>
    </citation>
    <scope>NUCLEOTIDE SEQUENCE [LARGE SCALE GENOMIC DNA]</scope>
    <source>
        <strain evidence="2 3">HSP-20</strain>
    </source>
</reference>
<gene>
    <name evidence="2" type="ORF">GU927_019890</name>
</gene>
<protein>
    <submittedName>
        <fullName evidence="2">Type 1 glutamine amidotransferase</fullName>
    </submittedName>
</protein>
<dbReference type="PANTHER" id="PTHR42695:SF5">
    <property type="entry name" value="GLUTAMINE AMIDOTRANSFERASE YLR126C-RELATED"/>
    <property type="match status" value="1"/>
</dbReference>
<keyword evidence="3" id="KW-1185">Reference proteome</keyword>
<name>A0ABS6JCA7_9RHOB</name>
<dbReference type="CDD" id="cd01741">
    <property type="entry name" value="GATase1_1"/>
    <property type="match status" value="1"/>
</dbReference>
<keyword evidence="2" id="KW-0315">Glutamine amidotransferase</keyword>
<evidence type="ECO:0000313" key="2">
    <source>
        <dbReference type="EMBL" id="MBU9700107.1"/>
    </source>
</evidence>
<accession>A0ABS6JCA7</accession>
<evidence type="ECO:0000313" key="3">
    <source>
        <dbReference type="Proteomes" id="UP000731907"/>
    </source>
</evidence>
<dbReference type="Pfam" id="PF00117">
    <property type="entry name" value="GATase"/>
    <property type="match status" value="1"/>
</dbReference>
<dbReference type="EMBL" id="JAAATX020000019">
    <property type="protein sequence ID" value="MBU9700107.1"/>
    <property type="molecule type" value="Genomic_DNA"/>
</dbReference>
<sequence>MVRILTILNVDDAPPGLVGDHLAARGAECVRINPHTGDKLPETPDSFDGILILGGPQSVADPAFDPVFEPLARLVRAFHEEEKPVLGLCLGSQLLARAFGQKVRHHNQLQFGFKQIDLTDAAASDPVLSGLDHPQTAFVHHYDTYSLPEDAVLLMTEADTPCHAFRVGHTTYAFQSHPEATADIIRGWVARTQDGVRRHLGKRGEELLAGLDDACAEELPKAAGFAETIALRWLDLVEGRAASGNAAKPNQ</sequence>
<evidence type="ECO:0000259" key="1">
    <source>
        <dbReference type="Pfam" id="PF00117"/>
    </source>
</evidence>
<dbReference type="PROSITE" id="PS51273">
    <property type="entry name" value="GATASE_TYPE_1"/>
    <property type="match status" value="1"/>
</dbReference>
<dbReference type="InterPro" id="IPR017926">
    <property type="entry name" value="GATASE"/>
</dbReference>
<dbReference type="Gene3D" id="3.40.50.880">
    <property type="match status" value="1"/>
</dbReference>
<dbReference type="InterPro" id="IPR029062">
    <property type="entry name" value="Class_I_gatase-like"/>
</dbReference>
<organism evidence="2 3">
    <name type="scientific">Paragemmobacter amnigenus</name>
    <dbReference type="NCBI Taxonomy" id="2852097"/>
    <lineage>
        <taxon>Bacteria</taxon>
        <taxon>Pseudomonadati</taxon>
        <taxon>Pseudomonadota</taxon>
        <taxon>Alphaproteobacteria</taxon>
        <taxon>Rhodobacterales</taxon>
        <taxon>Paracoccaceae</taxon>
        <taxon>Paragemmobacter</taxon>
    </lineage>
</organism>
<dbReference type="PANTHER" id="PTHR42695">
    <property type="entry name" value="GLUTAMINE AMIDOTRANSFERASE YLR126C-RELATED"/>
    <property type="match status" value="1"/>
</dbReference>